<keyword evidence="3" id="KW-1185">Reference proteome</keyword>
<dbReference type="Pfam" id="PF02225">
    <property type="entry name" value="PA"/>
    <property type="match status" value="1"/>
</dbReference>
<dbReference type="AlphaFoldDB" id="A0A2R5GKD5"/>
<dbReference type="EMBL" id="BEYU01000096">
    <property type="protein sequence ID" value="GBG31372.1"/>
    <property type="molecule type" value="Genomic_DNA"/>
</dbReference>
<proteinExistence type="predicted"/>
<dbReference type="InterPro" id="IPR003137">
    <property type="entry name" value="PA_domain"/>
</dbReference>
<evidence type="ECO:0000259" key="1">
    <source>
        <dbReference type="Pfam" id="PF02225"/>
    </source>
</evidence>
<dbReference type="Gene3D" id="3.50.30.30">
    <property type="match status" value="1"/>
</dbReference>
<evidence type="ECO:0000313" key="2">
    <source>
        <dbReference type="EMBL" id="GBG31372.1"/>
    </source>
</evidence>
<gene>
    <name evidence="2" type="ORF">FCC1311_075962</name>
</gene>
<dbReference type="Proteomes" id="UP000241890">
    <property type="component" value="Unassembled WGS sequence"/>
</dbReference>
<comment type="caution">
    <text evidence="2">The sequence shown here is derived from an EMBL/GenBank/DDBJ whole genome shotgun (WGS) entry which is preliminary data.</text>
</comment>
<reference evidence="2 3" key="1">
    <citation type="submission" date="2017-12" db="EMBL/GenBank/DDBJ databases">
        <title>Sequencing, de novo assembly and annotation of complete genome of a new Thraustochytrid species, strain FCC1311.</title>
        <authorList>
            <person name="Sedici K."/>
            <person name="Godart F."/>
            <person name="Aiese Cigliano R."/>
            <person name="Sanseverino W."/>
            <person name="Barakat M."/>
            <person name="Ortet P."/>
            <person name="Marechal E."/>
            <person name="Cagnac O."/>
            <person name="Amato A."/>
        </authorList>
    </citation>
    <scope>NUCLEOTIDE SEQUENCE [LARGE SCALE GENOMIC DNA]</scope>
</reference>
<dbReference type="SUPFAM" id="SSF52025">
    <property type="entry name" value="PA domain"/>
    <property type="match status" value="1"/>
</dbReference>
<feature type="domain" description="PA" evidence="1">
    <location>
        <begin position="49"/>
        <end position="149"/>
    </location>
</feature>
<name>A0A2R5GKD5_9STRA</name>
<dbReference type="InterPro" id="IPR046450">
    <property type="entry name" value="PA_dom_sf"/>
</dbReference>
<dbReference type="InParanoid" id="A0A2R5GKD5"/>
<dbReference type="OrthoDB" id="77835at2759"/>
<organism evidence="2 3">
    <name type="scientific">Hondaea fermentalgiana</name>
    <dbReference type="NCBI Taxonomy" id="2315210"/>
    <lineage>
        <taxon>Eukaryota</taxon>
        <taxon>Sar</taxon>
        <taxon>Stramenopiles</taxon>
        <taxon>Bigyra</taxon>
        <taxon>Labyrinthulomycetes</taxon>
        <taxon>Thraustochytrida</taxon>
        <taxon>Thraustochytriidae</taxon>
        <taxon>Hondaea</taxon>
    </lineage>
</organism>
<protein>
    <recommendedName>
        <fullName evidence="1">PA domain-containing protein</fullName>
    </recommendedName>
</protein>
<evidence type="ECO:0000313" key="3">
    <source>
        <dbReference type="Proteomes" id="UP000241890"/>
    </source>
</evidence>
<accession>A0A2R5GKD5</accession>
<sequence length="181" mass="20678">MTEDEKNKERRKSLEKEMVCKRSFIDSWDAHHGPVKYHVDGRLAIAVPNDAREAIINGHQVKDRLTLVYRGGGVTLLEKVLRVQEAGASAVIIVDEEDGCDENFYCGPFLGQRPADRLSLGFAHQDLASSWRSVRIPAILIRREDALKLTRWENLGTITLPEGKGEHRIIWQPSERARRRR</sequence>